<sequence length="175" mass="19041">MKILAIGGSNSKNSINRALANFTAQLFIGSTVSTVDISLLTIPIYSIDNENDLGIPNEVTVFANQIDETDLIILSLAENNGSFNVGIKNILDWTSRIKDRKTFNNKPMLLMATSPGARGGATVLESAKMLLPFSGADIKATFSLPSFYQNFDLEKGITNVELLDNLKTIIKNLDN</sequence>
<dbReference type="OrthoDB" id="5767802at2"/>
<dbReference type="EMBL" id="PCMW01000005">
    <property type="protein sequence ID" value="PDS27038.1"/>
    <property type="molecule type" value="Genomic_DNA"/>
</dbReference>
<proteinExistence type="predicted"/>
<reference evidence="2 3" key="1">
    <citation type="submission" date="2017-09" db="EMBL/GenBank/DDBJ databases">
        <title>Whole genomes of Flavobacteriaceae.</title>
        <authorList>
            <person name="Stine C."/>
            <person name="Li C."/>
            <person name="Tadesse D."/>
        </authorList>
    </citation>
    <scope>NUCLEOTIDE SEQUENCE [LARGE SCALE GENOMIC DNA]</scope>
    <source>
        <strain evidence="2 3">ATCC 35036</strain>
    </source>
</reference>
<dbReference type="InterPro" id="IPR005025">
    <property type="entry name" value="FMN_Rdtase-like_dom"/>
</dbReference>
<dbReference type="AlphaFoldDB" id="A0A2H3KV66"/>
<comment type="caution">
    <text evidence="2">The sequence shown here is derived from an EMBL/GenBank/DDBJ whole genome shotgun (WGS) entry which is preliminary data.</text>
</comment>
<dbReference type="RefSeq" id="WP_097553161.1">
    <property type="nucleotide sequence ID" value="NZ_PCMW01000005.1"/>
</dbReference>
<evidence type="ECO:0000313" key="2">
    <source>
        <dbReference type="EMBL" id="PDS27038.1"/>
    </source>
</evidence>
<dbReference type="Pfam" id="PF03358">
    <property type="entry name" value="FMN_red"/>
    <property type="match status" value="1"/>
</dbReference>
<gene>
    <name evidence="2" type="ORF">B0A77_00470</name>
</gene>
<name>A0A2H3KV66_9FLAO</name>
<dbReference type="Proteomes" id="UP000220828">
    <property type="component" value="Unassembled WGS sequence"/>
</dbReference>
<dbReference type="GO" id="GO:0016491">
    <property type="term" value="F:oxidoreductase activity"/>
    <property type="evidence" value="ECO:0007669"/>
    <property type="project" value="InterPro"/>
</dbReference>
<dbReference type="GO" id="GO:0010181">
    <property type="term" value="F:FMN binding"/>
    <property type="evidence" value="ECO:0007669"/>
    <property type="project" value="TreeGrafter"/>
</dbReference>
<evidence type="ECO:0000313" key="3">
    <source>
        <dbReference type="Proteomes" id="UP000220828"/>
    </source>
</evidence>
<dbReference type="Gene3D" id="3.40.50.360">
    <property type="match status" value="1"/>
</dbReference>
<feature type="domain" description="NADPH-dependent FMN reductase-like" evidence="1">
    <location>
        <begin position="1"/>
        <end position="143"/>
    </location>
</feature>
<organism evidence="2 3">
    <name type="scientific">Flavobacterium branchiophilum</name>
    <dbReference type="NCBI Taxonomy" id="55197"/>
    <lineage>
        <taxon>Bacteria</taxon>
        <taxon>Pseudomonadati</taxon>
        <taxon>Bacteroidota</taxon>
        <taxon>Flavobacteriia</taxon>
        <taxon>Flavobacteriales</taxon>
        <taxon>Flavobacteriaceae</taxon>
        <taxon>Flavobacterium</taxon>
    </lineage>
</organism>
<dbReference type="PANTHER" id="PTHR30543">
    <property type="entry name" value="CHROMATE REDUCTASE"/>
    <property type="match status" value="1"/>
</dbReference>
<protein>
    <submittedName>
        <fullName evidence="2">NADPH-dependent FMN reductase</fullName>
    </submittedName>
</protein>
<dbReference type="GO" id="GO:0005829">
    <property type="term" value="C:cytosol"/>
    <property type="evidence" value="ECO:0007669"/>
    <property type="project" value="TreeGrafter"/>
</dbReference>
<dbReference type="PANTHER" id="PTHR30543:SF21">
    <property type="entry name" value="NAD(P)H-DEPENDENT FMN REDUCTASE LOT6"/>
    <property type="match status" value="1"/>
</dbReference>
<dbReference type="InterPro" id="IPR029039">
    <property type="entry name" value="Flavoprotein-like_sf"/>
</dbReference>
<accession>A0A2H3KV66</accession>
<dbReference type="SUPFAM" id="SSF52218">
    <property type="entry name" value="Flavoproteins"/>
    <property type="match status" value="1"/>
</dbReference>
<evidence type="ECO:0000259" key="1">
    <source>
        <dbReference type="Pfam" id="PF03358"/>
    </source>
</evidence>
<dbReference type="InterPro" id="IPR050712">
    <property type="entry name" value="NAD(P)H-dep_reductase"/>
</dbReference>